<evidence type="ECO:0000259" key="4">
    <source>
        <dbReference type="PROSITE" id="PS00036"/>
    </source>
</evidence>
<keyword evidence="2 3" id="KW-0040">ANK repeat</keyword>
<feature type="repeat" description="ANK" evidence="3">
    <location>
        <begin position="252"/>
        <end position="284"/>
    </location>
</feature>
<dbReference type="PROSITE" id="PS50297">
    <property type="entry name" value="ANK_REP_REGION"/>
    <property type="match status" value="3"/>
</dbReference>
<evidence type="ECO:0000313" key="6">
    <source>
        <dbReference type="Proteomes" id="UP001224890"/>
    </source>
</evidence>
<dbReference type="RefSeq" id="XP_060421893.1">
    <property type="nucleotide sequence ID" value="XM_060567197.1"/>
</dbReference>
<gene>
    <name evidence="5" type="ORF">BDP55DRAFT_38738</name>
</gene>
<sequence>MNSTPYNCDPDLEYSNANERRRAQNRLAQRKFRRKKALEKQPQRMSAGSNAATWDAQHCGFSLIGQNGEPADANYPLTPCSQEKEHHLFVDTGCLSTLNCSVDNDEYSHKSTDTFLPFPESMYLWSDRFHASLNSSISPLEGDVKDDHAQTTNDLRLDDSDSVPQLLVNTPDSRVARHVYKESASAQAHFSNPSFETPSPALSNITEASNNIVKPIEPLVPILHVAARSRDDGIVATLLRHGMDVDIRDHIKKRTALHVASAEGNKAVAVLLLQYGADSNAKDKDGYSPLYLAVNAGHKDVVELLLGYCEKT</sequence>
<accession>A0AAJ0A5Z7</accession>
<evidence type="ECO:0000256" key="1">
    <source>
        <dbReference type="ARBA" id="ARBA00022737"/>
    </source>
</evidence>
<dbReference type="Pfam" id="PF12796">
    <property type="entry name" value="Ank_2"/>
    <property type="match status" value="1"/>
</dbReference>
<dbReference type="AlphaFoldDB" id="A0AAJ0A5Z7"/>
<dbReference type="PROSITE" id="PS00036">
    <property type="entry name" value="BZIP_BASIC"/>
    <property type="match status" value="1"/>
</dbReference>
<proteinExistence type="predicted"/>
<organism evidence="5 6">
    <name type="scientific">Colletotrichum godetiae</name>
    <dbReference type="NCBI Taxonomy" id="1209918"/>
    <lineage>
        <taxon>Eukaryota</taxon>
        <taxon>Fungi</taxon>
        <taxon>Dikarya</taxon>
        <taxon>Ascomycota</taxon>
        <taxon>Pezizomycotina</taxon>
        <taxon>Sordariomycetes</taxon>
        <taxon>Hypocreomycetidae</taxon>
        <taxon>Glomerellales</taxon>
        <taxon>Glomerellaceae</taxon>
        <taxon>Colletotrichum</taxon>
        <taxon>Colletotrichum acutatum species complex</taxon>
    </lineage>
</organism>
<name>A0AAJ0A5Z7_9PEZI</name>
<dbReference type="PROSITE" id="PS50088">
    <property type="entry name" value="ANK_REPEAT"/>
    <property type="match status" value="3"/>
</dbReference>
<feature type="repeat" description="ANK" evidence="3">
    <location>
        <begin position="223"/>
        <end position="250"/>
    </location>
</feature>
<dbReference type="PANTHER" id="PTHR24124:SF14">
    <property type="entry name" value="CHROMOSOME UNDETERMINED SCAFFOLD_25, WHOLE GENOME SHOTGUN SEQUENCE"/>
    <property type="match status" value="1"/>
</dbReference>
<comment type="caution">
    <text evidence="5">The sequence shown here is derived from an EMBL/GenBank/DDBJ whole genome shotgun (WGS) entry which is preliminary data.</text>
</comment>
<dbReference type="InterPro" id="IPR004827">
    <property type="entry name" value="bZIP"/>
</dbReference>
<evidence type="ECO:0000313" key="5">
    <source>
        <dbReference type="EMBL" id="KAK1657129.1"/>
    </source>
</evidence>
<dbReference type="SUPFAM" id="SSF48403">
    <property type="entry name" value="Ankyrin repeat"/>
    <property type="match status" value="1"/>
</dbReference>
<dbReference type="Gene3D" id="1.25.40.20">
    <property type="entry name" value="Ankyrin repeat-containing domain"/>
    <property type="match status" value="1"/>
</dbReference>
<dbReference type="InterPro" id="IPR036770">
    <property type="entry name" value="Ankyrin_rpt-contain_sf"/>
</dbReference>
<protein>
    <recommendedName>
        <fullName evidence="4">BZIP domain-containing protein</fullName>
    </recommendedName>
</protein>
<dbReference type="InterPro" id="IPR002110">
    <property type="entry name" value="Ankyrin_rpt"/>
</dbReference>
<dbReference type="SMART" id="SM00248">
    <property type="entry name" value="ANK"/>
    <property type="match status" value="3"/>
</dbReference>
<dbReference type="GeneID" id="85451723"/>
<feature type="repeat" description="ANK" evidence="3">
    <location>
        <begin position="285"/>
        <end position="306"/>
    </location>
</feature>
<keyword evidence="1" id="KW-0677">Repeat</keyword>
<dbReference type="GO" id="GO:0005634">
    <property type="term" value="C:nucleus"/>
    <property type="evidence" value="ECO:0007669"/>
    <property type="project" value="TreeGrafter"/>
</dbReference>
<dbReference type="EMBL" id="JAHMHR010000103">
    <property type="protein sequence ID" value="KAK1657129.1"/>
    <property type="molecule type" value="Genomic_DNA"/>
</dbReference>
<dbReference type="Proteomes" id="UP001224890">
    <property type="component" value="Unassembled WGS sequence"/>
</dbReference>
<reference evidence="5" key="1">
    <citation type="submission" date="2021-06" db="EMBL/GenBank/DDBJ databases">
        <title>Comparative genomics, transcriptomics and evolutionary studies reveal genomic signatures of adaptation to plant cell wall in hemibiotrophic fungi.</title>
        <authorList>
            <consortium name="DOE Joint Genome Institute"/>
            <person name="Baroncelli R."/>
            <person name="Diaz J.F."/>
            <person name="Benocci T."/>
            <person name="Peng M."/>
            <person name="Battaglia E."/>
            <person name="Haridas S."/>
            <person name="Andreopoulos W."/>
            <person name="Labutti K."/>
            <person name="Pangilinan J."/>
            <person name="Floch G.L."/>
            <person name="Makela M.R."/>
            <person name="Henrissat B."/>
            <person name="Grigoriev I.V."/>
            <person name="Crouch J.A."/>
            <person name="De Vries R.P."/>
            <person name="Sukno S.A."/>
            <person name="Thon M.R."/>
        </authorList>
    </citation>
    <scope>NUCLEOTIDE SEQUENCE</scope>
    <source>
        <strain evidence="5">CBS 193.32</strain>
    </source>
</reference>
<evidence type="ECO:0000256" key="3">
    <source>
        <dbReference type="PROSITE-ProRule" id="PRU00023"/>
    </source>
</evidence>
<dbReference type="GO" id="GO:0003700">
    <property type="term" value="F:DNA-binding transcription factor activity"/>
    <property type="evidence" value="ECO:0007669"/>
    <property type="project" value="InterPro"/>
</dbReference>
<dbReference type="PANTHER" id="PTHR24124">
    <property type="entry name" value="ANKYRIN REPEAT FAMILY A"/>
    <property type="match status" value="1"/>
</dbReference>
<keyword evidence="6" id="KW-1185">Reference proteome</keyword>
<dbReference type="CDD" id="cd14688">
    <property type="entry name" value="bZIP_YAP"/>
    <property type="match status" value="1"/>
</dbReference>
<feature type="domain" description="BZIP" evidence="4">
    <location>
        <begin position="20"/>
        <end position="35"/>
    </location>
</feature>
<evidence type="ECO:0000256" key="2">
    <source>
        <dbReference type="ARBA" id="ARBA00023043"/>
    </source>
</evidence>